<reference evidence="2 3" key="1">
    <citation type="submission" date="2023-07" db="EMBL/GenBank/DDBJ databases">
        <title>Sequencing the genomes of 1000 actinobacteria strains.</title>
        <authorList>
            <person name="Klenk H.-P."/>
        </authorList>
    </citation>
    <scope>NUCLEOTIDE SEQUENCE [LARGE SCALE GENOMIC DNA]</scope>
    <source>
        <strain evidence="2 3">DSM 43749</strain>
    </source>
</reference>
<dbReference type="Proteomes" id="UP001268819">
    <property type="component" value="Unassembled WGS sequence"/>
</dbReference>
<evidence type="ECO:0000256" key="1">
    <source>
        <dbReference type="SAM" id="Phobius"/>
    </source>
</evidence>
<comment type="caution">
    <text evidence="2">The sequence shown here is derived from an EMBL/GenBank/DDBJ whole genome shotgun (WGS) entry which is preliminary data.</text>
</comment>
<evidence type="ECO:0000313" key="2">
    <source>
        <dbReference type="EMBL" id="MDR6594851.1"/>
    </source>
</evidence>
<dbReference type="EMBL" id="JAVDSG010000001">
    <property type="protein sequence ID" value="MDR6594851.1"/>
    <property type="molecule type" value="Genomic_DNA"/>
</dbReference>
<dbReference type="RefSeq" id="WP_310307885.1">
    <property type="nucleotide sequence ID" value="NZ_BAAAXB010000001.1"/>
</dbReference>
<sequence>MNAVVARLLRPAAQRTYEEVFGLAYVVLSGCRAPAGVFGCFAALDGGRVWRPFTDAYR</sequence>
<keyword evidence="1" id="KW-0812">Transmembrane</keyword>
<organism evidence="2 3">
    <name type="scientific">Saccharothrix longispora</name>
    <dbReference type="NCBI Taxonomy" id="33920"/>
    <lineage>
        <taxon>Bacteria</taxon>
        <taxon>Bacillati</taxon>
        <taxon>Actinomycetota</taxon>
        <taxon>Actinomycetes</taxon>
        <taxon>Pseudonocardiales</taxon>
        <taxon>Pseudonocardiaceae</taxon>
        <taxon>Saccharothrix</taxon>
    </lineage>
</organism>
<accession>A0ABU1PW66</accession>
<keyword evidence="3" id="KW-1185">Reference proteome</keyword>
<keyword evidence="1" id="KW-1133">Transmembrane helix</keyword>
<gene>
    <name evidence="2" type="ORF">J2S66_003235</name>
</gene>
<dbReference type="PROSITE" id="PS51257">
    <property type="entry name" value="PROKAR_LIPOPROTEIN"/>
    <property type="match status" value="1"/>
</dbReference>
<feature type="transmembrane region" description="Helical" evidence="1">
    <location>
        <begin position="20"/>
        <end position="44"/>
    </location>
</feature>
<evidence type="ECO:0000313" key="3">
    <source>
        <dbReference type="Proteomes" id="UP001268819"/>
    </source>
</evidence>
<keyword evidence="1" id="KW-0472">Membrane</keyword>
<proteinExistence type="predicted"/>
<name>A0ABU1PW66_9PSEU</name>
<protein>
    <submittedName>
        <fullName evidence="2">Uncharacterized protein</fullName>
    </submittedName>
</protein>